<feature type="domain" description="SAM" evidence="8">
    <location>
        <begin position="291"/>
        <end position="354"/>
    </location>
</feature>
<protein>
    <recommendedName>
        <fullName evidence="8">SAM domain-containing protein</fullName>
    </recommendedName>
</protein>
<dbReference type="PROSITE" id="PS50105">
    <property type="entry name" value="SAM_DOMAIN"/>
    <property type="match status" value="2"/>
</dbReference>
<feature type="repeat" description="ANK" evidence="6">
    <location>
        <begin position="96"/>
        <end position="128"/>
    </location>
</feature>
<feature type="region of interest" description="Disordered" evidence="7">
    <location>
        <begin position="33"/>
        <end position="59"/>
    </location>
</feature>
<keyword evidence="4" id="KW-0800">Toxin</keyword>
<evidence type="ECO:0000256" key="2">
    <source>
        <dbReference type="ARBA" id="ARBA00022483"/>
    </source>
</evidence>
<dbReference type="VEuPathDB" id="VectorBase:RSAN_037106"/>
<reference evidence="9" key="2">
    <citation type="submission" date="2021-09" db="EMBL/GenBank/DDBJ databases">
        <authorList>
            <person name="Jia N."/>
            <person name="Wang J."/>
            <person name="Shi W."/>
            <person name="Du L."/>
            <person name="Sun Y."/>
            <person name="Zhan W."/>
            <person name="Jiang J."/>
            <person name="Wang Q."/>
            <person name="Zhang B."/>
            <person name="Ji P."/>
            <person name="Sakyi L.B."/>
            <person name="Cui X."/>
            <person name="Yuan T."/>
            <person name="Jiang B."/>
            <person name="Yang W."/>
            <person name="Lam T.T.-Y."/>
            <person name="Chang Q."/>
            <person name="Ding S."/>
            <person name="Wang X."/>
            <person name="Zhu J."/>
            <person name="Ruan X."/>
            <person name="Zhao L."/>
            <person name="Wei J."/>
            <person name="Que T."/>
            <person name="Du C."/>
            <person name="Cheng J."/>
            <person name="Dai P."/>
            <person name="Han X."/>
            <person name="Huang E."/>
            <person name="Gao Y."/>
            <person name="Liu J."/>
            <person name="Shao H."/>
            <person name="Ye R."/>
            <person name="Li L."/>
            <person name="Wei W."/>
            <person name="Wang X."/>
            <person name="Wang C."/>
            <person name="Huo Q."/>
            <person name="Li W."/>
            <person name="Guo W."/>
            <person name="Chen H."/>
            <person name="Chen S."/>
            <person name="Zhou L."/>
            <person name="Zhou L."/>
            <person name="Ni X."/>
            <person name="Tian J."/>
            <person name="Zhou Y."/>
            <person name="Sheng Y."/>
            <person name="Liu T."/>
            <person name="Pan Y."/>
            <person name="Xia L."/>
            <person name="Li J."/>
            <person name="Zhao F."/>
            <person name="Cao W."/>
        </authorList>
    </citation>
    <scope>NUCLEOTIDE SEQUENCE</scope>
    <source>
        <strain evidence="9">Rsan-2018</strain>
        <tissue evidence="9">Larvae</tissue>
    </source>
</reference>
<dbReference type="AlphaFoldDB" id="A0A9D4SS57"/>
<feature type="domain" description="SAM" evidence="8">
    <location>
        <begin position="375"/>
        <end position="442"/>
    </location>
</feature>
<keyword evidence="5" id="KW-1053">Target membrane</keyword>
<dbReference type="PROSITE" id="PS50088">
    <property type="entry name" value="ANK_REPEAT"/>
    <property type="match status" value="2"/>
</dbReference>
<dbReference type="PANTHER" id="PTHR24157:SF3">
    <property type="entry name" value="ANKYRIN REPEAT, SAM AND BASIC LEUCINE ZIPPER DOMAIN-CONTAINING PROTEIN 1"/>
    <property type="match status" value="1"/>
</dbReference>
<reference evidence="9" key="1">
    <citation type="journal article" date="2020" name="Cell">
        <title>Large-Scale Comparative Analyses of Tick Genomes Elucidate Their Genetic Diversity and Vector Capacities.</title>
        <authorList>
            <consortium name="Tick Genome and Microbiome Consortium (TIGMIC)"/>
            <person name="Jia N."/>
            <person name="Wang J."/>
            <person name="Shi W."/>
            <person name="Du L."/>
            <person name="Sun Y."/>
            <person name="Zhan W."/>
            <person name="Jiang J.F."/>
            <person name="Wang Q."/>
            <person name="Zhang B."/>
            <person name="Ji P."/>
            <person name="Bell-Sakyi L."/>
            <person name="Cui X.M."/>
            <person name="Yuan T.T."/>
            <person name="Jiang B.G."/>
            <person name="Yang W.F."/>
            <person name="Lam T.T."/>
            <person name="Chang Q.C."/>
            <person name="Ding S.J."/>
            <person name="Wang X.J."/>
            <person name="Zhu J.G."/>
            <person name="Ruan X.D."/>
            <person name="Zhao L."/>
            <person name="Wei J.T."/>
            <person name="Ye R.Z."/>
            <person name="Que T.C."/>
            <person name="Du C.H."/>
            <person name="Zhou Y.H."/>
            <person name="Cheng J.X."/>
            <person name="Dai P.F."/>
            <person name="Guo W.B."/>
            <person name="Han X.H."/>
            <person name="Huang E.J."/>
            <person name="Li L.F."/>
            <person name="Wei W."/>
            <person name="Gao Y.C."/>
            <person name="Liu J.Z."/>
            <person name="Shao H.Z."/>
            <person name="Wang X."/>
            <person name="Wang C.C."/>
            <person name="Yang T.C."/>
            <person name="Huo Q.B."/>
            <person name="Li W."/>
            <person name="Chen H.Y."/>
            <person name="Chen S.E."/>
            <person name="Zhou L.G."/>
            <person name="Ni X.B."/>
            <person name="Tian J.H."/>
            <person name="Sheng Y."/>
            <person name="Liu T."/>
            <person name="Pan Y.S."/>
            <person name="Xia L.Y."/>
            <person name="Li J."/>
            <person name="Zhao F."/>
            <person name="Cao W.C."/>
        </authorList>
    </citation>
    <scope>NUCLEOTIDE SEQUENCE</scope>
    <source>
        <strain evidence="9">Rsan-2018</strain>
    </source>
</reference>
<evidence type="ECO:0000259" key="8">
    <source>
        <dbReference type="PROSITE" id="PS50105"/>
    </source>
</evidence>
<sequence>MAGVPADYIEWSESDDDEIVFGDDGYGRDDMPKFLEPPAPVAPEVRKPEKDDEIPTVPRTPAELQEDFRVAVSRGNVELARDLISRGLDVNMECRSNWSALVQACFSGYPEMVQLLVDHGADVNASIGVTTPLMAACGTWKGSEAALVACAEILLKHGAEPDLAGRDGTTPLMLAAREGHCQLIELLLDRGADAKRLDGQGWTSLSWAAYAGQGRAARFLLMKVPFDLVSLVTLDGQMPSDLASSQGYHKLSQVLSKFEMEFREKQGQGDAPSLEAEGPWNASQASRKYQEAYGDVALVLAAIGAEERLPLFVEHGVCFREMLNLDEEALCKMGIESKEERAKIIAGVESTRRFQIVATSPMLAFTRAAVLLLPVASTSTLRWSQFLSAVDMVELADTLREHGVSTLETLLKLDEEGLERAGVTQVGSRSRLAAAIRRAHQLPWHKSSIPDHRKSATISCPEAVSVVTTLRQHLGHLEVSVSHLGNHLSKKPEDLQLGRDFCSTRHLRKELREAHEALRLLSTQMQRLDQLAAKVEGCVEYEPQWPPLPVEVKRSKRLAWVPLCLLFPALWACKMAVGQLSHWPRLLGAALLVISSCPRSAYCFDDIVTFTVRYGNGIGHDVVVASIGIPRHLFGGGSRPAVAAVWH</sequence>
<comment type="caution">
    <text evidence="9">The sequence shown here is derived from an EMBL/GenBank/DDBJ whole genome shotgun (WGS) entry which is preliminary data.</text>
</comment>
<accession>A0A9D4SS57</accession>
<evidence type="ECO:0000256" key="1">
    <source>
        <dbReference type="ARBA" id="ARBA00004175"/>
    </source>
</evidence>
<dbReference type="PANTHER" id="PTHR24157">
    <property type="entry name" value="ANKYRIN REPEAT, SAM AND BASIC LEUCINE ZIPPER DOMAIN-CONTAINING PROTEIN 1"/>
    <property type="match status" value="1"/>
</dbReference>
<feature type="repeat" description="ANK" evidence="6">
    <location>
        <begin position="167"/>
        <end position="199"/>
    </location>
</feature>
<dbReference type="Pfam" id="PF13637">
    <property type="entry name" value="Ank_4"/>
    <property type="match status" value="1"/>
</dbReference>
<keyword evidence="6" id="KW-0040">ANK repeat</keyword>
<dbReference type="InterPro" id="IPR036770">
    <property type="entry name" value="Ankyrin_rpt-contain_sf"/>
</dbReference>
<name>A0A9D4SS57_RHISA</name>
<evidence type="ECO:0000256" key="6">
    <source>
        <dbReference type="PROSITE-ProRule" id="PRU00023"/>
    </source>
</evidence>
<dbReference type="SUPFAM" id="SSF48403">
    <property type="entry name" value="Ankyrin repeat"/>
    <property type="match status" value="1"/>
</dbReference>
<proteinExistence type="predicted"/>
<evidence type="ECO:0000256" key="3">
    <source>
        <dbReference type="ARBA" id="ARBA00022537"/>
    </source>
</evidence>
<keyword evidence="4" id="KW-0528">Neurotoxin</keyword>
<keyword evidence="5" id="KW-0472">Membrane</keyword>
<dbReference type="SUPFAM" id="SSF47769">
    <property type="entry name" value="SAM/Pointed domain"/>
    <property type="match status" value="2"/>
</dbReference>
<dbReference type="Pfam" id="PF07647">
    <property type="entry name" value="SAM_2"/>
    <property type="match status" value="1"/>
</dbReference>
<dbReference type="Gene3D" id="1.25.40.20">
    <property type="entry name" value="Ankyrin repeat-containing domain"/>
    <property type="match status" value="2"/>
</dbReference>
<dbReference type="SMART" id="SM00248">
    <property type="entry name" value="ANK"/>
    <property type="match status" value="5"/>
</dbReference>
<dbReference type="GO" id="GO:0044231">
    <property type="term" value="C:host cell presynaptic membrane"/>
    <property type="evidence" value="ECO:0007669"/>
    <property type="project" value="UniProtKB-KW"/>
</dbReference>
<evidence type="ECO:0000256" key="7">
    <source>
        <dbReference type="SAM" id="MobiDB-lite"/>
    </source>
</evidence>
<evidence type="ECO:0000313" key="9">
    <source>
        <dbReference type="EMBL" id="KAH7947086.1"/>
    </source>
</evidence>
<dbReference type="Pfam" id="PF12796">
    <property type="entry name" value="Ank_2"/>
    <property type="match status" value="1"/>
</dbReference>
<dbReference type="SMART" id="SM00454">
    <property type="entry name" value="SAM"/>
    <property type="match status" value="2"/>
</dbReference>
<gene>
    <name evidence="9" type="ORF">HPB52_007517</name>
</gene>
<dbReference type="InterPro" id="IPR013761">
    <property type="entry name" value="SAM/pointed_sf"/>
</dbReference>
<keyword evidence="3" id="KW-1052">Target cell membrane</keyword>
<dbReference type="GO" id="GO:0071546">
    <property type="term" value="C:pi-body"/>
    <property type="evidence" value="ECO:0007669"/>
    <property type="project" value="TreeGrafter"/>
</dbReference>
<dbReference type="EMBL" id="JABSTV010001252">
    <property type="protein sequence ID" value="KAH7947086.1"/>
    <property type="molecule type" value="Genomic_DNA"/>
</dbReference>
<dbReference type="GO" id="GO:0006887">
    <property type="term" value="P:exocytosis"/>
    <property type="evidence" value="ECO:0007669"/>
    <property type="project" value="UniProtKB-KW"/>
</dbReference>
<dbReference type="Proteomes" id="UP000821837">
    <property type="component" value="Chromosome 6"/>
</dbReference>
<dbReference type="InterPro" id="IPR001660">
    <property type="entry name" value="SAM"/>
</dbReference>
<evidence type="ECO:0000256" key="5">
    <source>
        <dbReference type="ARBA" id="ARBA00023298"/>
    </source>
</evidence>
<comment type="subcellular location">
    <subcellularLocation>
        <location evidence="1">Target cell membrane</location>
    </subcellularLocation>
</comment>
<evidence type="ECO:0000256" key="4">
    <source>
        <dbReference type="ARBA" id="ARBA00023028"/>
    </source>
</evidence>
<keyword evidence="10" id="KW-1185">Reference proteome</keyword>
<dbReference type="PROSITE" id="PS50297">
    <property type="entry name" value="ANK_REP_REGION"/>
    <property type="match status" value="2"/>
</dbReference>
<dbReference type="InterPro" id="IPR002110">
    <property type="entry name" value="Ankyrin_rpt"/>
</dbReference>
<dbReference type="Gene3D" id="1.10.150.50">
    <property type="entry name" value="Transcription Factor, Ets-1"/>
    <property type="match status" value="2"/>
</dbReference>
<keyword evidence="2" id="KW-0268">Exocytosis</keyword>
<keyword evidence="4" id="KW-0638">Presynaptic neurotoxin</keyword>
<evidence type="ECO:0000313" key="10">
    <source>
        <dbReference type="Proteomes" id="UP000821837"/>
    </source>
</evidence>
<organism evidence="9 10">
    <name type="scientific">Rhipicephalus sanguineus</name>
    <name type="common">Brown dog tick</name>
    <name type="synonym">Ixodes sanguineus</name>
    <dbReference type="NCBI Taxonomy" id="34632"/>
    <lineage>
        <taxon>Eukaryota</taxon>
        <taxon>Metazoa</taxon>
        <taxon>Ecdysozoa</taxon>
        <taxon>Arthropoda</taxon>
        <taxon>Chelicerata</taxon>
        <taxon>Arachnida</taxon>
        <taxon>Acari</taxon>
        <taxon>Parasitiformes</taxon>
        <taxon>Ixodida</taxon>
        <taxon>Ixodoidea</taxon>
        <taxon>Ixodidae</taxon>
        <taxon>Rhipicephalinae</taxon>
        <taxon>Rhipicephalus</taxon>
        <taxon>Rhipicephalus</taxon>
    </lineage>
</organism>
<dbReference type="GO" id="GO:0044218">
    <property type="term" value="C:other organism cell membrane"/>
    <property type="evidence" value="ECO:0007669"/>
    <property type="project" value="UniProtKB-KW"/>
</dbReference>